<keyword evidence="2" id="KW-1185">Reference proteome</keyword>
<organism evidence="1 2">
    <name type="scientific">Pluteus cervinus</name>
    <dbReference type="NCBI Taxonomy" id="181527"/>
    <lineage>
        <taxon>Eukaryota</taxon>
        <taxon>Fungi</taxon>
        <taxon>Dikarya</taxon>
        <taxon>Basidiomycota</taxon>
        <taxon>Agaricomycotina</taxon>
        <taxon>Agaricomycetes</taxon>
        <taxon>Agaricomycetidae</taxon>
        <taxon>Agaricales</taxon>
        <taxon>Pluteineae</taxon>
        <taxon>Pluteaceae</taxon>
        <taxon>Pluteus</taxon>
    </lineage>
</organism>
<evidence type="ECO:0000313" key="1">
    <source>
        <dbReference type="EMBL" id="TFK63475.1"/>
    </source>
</evidence>
<dbReference type="EMBL" id="ML208521">
    <property type="protein sequence ID" value="TFK63475.1"/>
    <property type="molecule type" value="Genomic_DNA"/>
</dbReference>
<sequence length="436" mass="48128">MLLASILSFLLTTILYCIHHATPADASVPFLEKNQYKLWAHYSPFYPVEPYHPPPRFCSITQVNLIQRHGARFPTSGSSVRIQASVEKLKSANMFIDPRIAFAANYTYDLGANDLVPFGATQSVEAGQTHFKRYGHLFKNDILPFVRSSSGERVVLSALNWTLGVATASKHTYNPPISVILSESLNDTLDDNMCPNAGSSDEQTGEWLDIYGPPIAARLNAWAPGANLTADDAFNLISLCPFDSVAHERFSPFCQLFTEDDFEGFAYSGDLDKYYGTGYGQPLGPVQGVGYINELLARLTGKPVQDNTQTNRTLDSSPETFPLNRTFYADFSHDNQMIAIYAAMGLFPQNAAPNPTGPNSRRTWRVGHMVPFSAQMITEKVQCGQKEYVRVLVGDAVQPLEFCGAGPNGMCELDKFVASQAYSRNNGDGDFEKCFS</sequence>
<name>A0ACD3ACK9_9AGAR</name>
<proteinExistence type="predicted"/>
<accession>A0ACD3ACK9</accession>
<evidence type="ECO:0000313" key="2">
    <source>
        <dbReference type="Proteomes" id="UP000308600"/>
    </source>
</evidence>
<dbReference type="Proteomes" id="UP000308600">
    <property type="component" value="Unassembled WGS sequence"/>
</dbReference>
<reference evidence="1 2" key="1">
    <citation type="journal article" date="2019" name="Nat. Ecol. Evol.">
        <title>Megaphylogeny resolves global patterns of mushroom evolution.</title>
        <authorList>
            <person name="Varga T."/>
            <person name="Krizsan K."/>
            <person name="Foldi C."/>
            <person name="Dima B."/>
            <person name="Sanchez-Garcia M."/>
            <person name="Sanchez-Ramirez S."/>
            <person name="Szollosi G.J."/>
            <person name="Szarkandi J.G."/>
            <person name="Papp V."/>
            <person name="Albert L."/>
            <person name="Andreopoulos W."/>
            <person name="Angelini C."/>
            <person name="Antonin V."/>
            <person name="Barry K.W."/>
            <person name="Bougher N.L."/>
            <person name="Buchanan P."/>
            <person name="Buyck B."/>
            <person name="Bense V."/>
            <person name="Catcheside P."/>
            <person name="Chovatia M."/>
            <person name="Cooper J."/>
            <person name="Damon W."/>
            <person name="Desjardin D."/>
            <person name="Finy P."/>
            <person name="Geml J."/>
            <person name="Haridas S."/>
            <person name="Hughes K."/>
            <person name="Justo A."/>
            <person name="Karasinski D."/>
            <person name="Kautmanova I."/>
            <person name="Kiss B."/>
            <person name="Kocsube S."/>
            <person name="Kotiranta H."/>
            <person name="LaButti K.M."/>
            <person name="Lechner B.E."/>
            <person name="Liimatainen K."/>
            <person name="Lipzen A."/>
            <person name="Lukacs Z."/>
            <person name="Mihaltcheva S."/>
            <person name="Morgado L.N."/>
            <person name="Niskanen T."/>
            <person name="Noordeloos M.E."/>
            <person name="Ohm R.A."/>
            <person name="Ortiz-Santana B."/>
            <person name="Ovrebo C."/>
            <person name="Racz N."/>
            <person name="Riley R."/>
            <person name="Savchenko A."/>
            <person name="Shiryaev A."/>
            <person name="Soop K."/>
            <person name="Spirin V."/>
            <person name="Szebenyi C."/>
            <person name="Tomsovsky M."/>
            <person name="Tulloss R.E."/>
            <person name="Uehling J."/>
            <person name="Grigoriev I.V."/>
            <person name="Vagvolgyi C."/>
            <person name="Papp T."/>
            <person name="Martin F.M."/>
            <person name="Miettinen O."/>
            <person name="Hibbett D.S."/>
            <person name="Nagy L.G."/>
        </authorList>
    </citation>
    <scope>NUCLEOTIDE SEQUENCE [LARGE SCALE GENOMIC DNA]</scope>
    <source>
        <strain evidence="1 2">NL-1719</strain>
    </source>
</reference>
<gene>
    <name evidence="1" type="ORF">BDN72DRAFT_775850</name>
</gene>
<protein>
    <submittedName>
        <fullName evidence="1">Phosphoglycerate mutase-like protein</fullName>
    </submittedName>
</protein>